<protein>
    <recommendedName>
        <fullName evidence="5">Exodeoxyribonuclease 7 large subunit</fullName>
        <ecNumber evidence="5">3.1.11.6</ecNumber>
    </recommendedName>
    <alternativeName>
        <fullName evidence="5">Exodeoxyribonuclease VII large subunit</fullName>
        <shortName evidence="5">Exonuclease VII large subunit</shortName>
    </alternativeName>
</protein>
<dbReference type="PANTHER" id="PTHR30008:SF0">
    <property type="entry name" value="EXODEOXYRIBONUCLEASE 7 LARGE SUBUNIT"/>
    <property type="match status" value="1"/>
</dbReference>
<keyword evidence="10" id="KW-1185">Reference proteome</keyword>
<keyword evidence="3 5" id="KW-0378">Hydrolase</keyword>
<dbReference type="Proteomes" id="UP001652504">
    <property type="component" value="Unassembled WGS sequence"/>
</dbReference>
<evidence type="ECO:0000259" key="8">
    <source>
        <dbReference type="Pfam" id="PF13742"/>
    </source>
</evidence>
<name>A0ABT3AA31_9ALTE</name>
<comment type="catalytic activity">
    <reaction evidence="5 6">
        <text>Exonucleolytic cleavage in either 5'- to 3'- or 3'- to 5'-direction to yield nucleoside 5'-phosphates.</text>
        <dbReference type="EC" id="3.1.11.6"/>
    </reaction>
</comment>
<feature type="domain" description="OB-fold nucleic acid binding" evidence="8">
    <location>
        <begin position="12"/>
        <end position="105"/>
    </location>
</feature>
<dbReference type="HAMAP" id="MF_00378">
    <property type="entry name" value="Exonuc_7_L"/>
    <property type="match status" value="1"/>
</dbReference>
<keyword evidence="1 5" id="KW-0963">Cytoplasm</keyword>
<dbReference type="InterPro" id="IPR020579">
    <property type="entry name" value="Exonuc_VII_lsu_C"/>
</dbReference>
<dbReference type="Pfam" id="PF13742">
    <property type="entry name" value="tRNA_anti_2"/>
    <property type="match status" value="1"/>
</dbReference>
<evidence type="ECO:0000256" key="5">
    <source>
        <dbReference type="HAMAP-Rule" id="MF_00378"/>
    </source>
</evidence>
<keyword evidence="4 5" id="KW-0269">Exonuclease</keyword>
<evidence type="ECO:0000313" key="10">
    <source>
        <dbReference type="Proteomes" id="UP001652504"/>
    </source>
</evidence>
<dbReference type="RefSeq" id="WP_263712825.1">
    <property type="nucleotide sequence ID" value="NZ_JAOWKX010000006.1"/>
</dbReference>
<evidence type="ECO:0000256" key="6">
    <source>
        <dbReference type="RuleBase" id="RU004355"/>
    </source>
</evidence>
<comment type="caution">
    <text evidence="9">The sequence shown here is derived from an EMBL/GenBank/DDBJ whole genome shotgun (WGS) entry which is preliminary data.</text>
</comment>
<proteinExistence type="inferred from homology"/>
<dbReference type="InterPro" id="IPR025824">
    <property type="entry name" value="OB-fold_nuc-bd_dom"/>
</dbReference>
<dbReference type="CDD" id="cd04489">
    <property type="entry name" value="ExoVII_LU_OBF"/>
    <property type="match status" value="1"/>
</dbReference>
<evidence type="ECO:0000256" key="3">
    <source>
        <dbReference type="ARBA" id="ARBA00022801"/>
    </source>
</evidence>
<comment type="subcellular location">
    <subcellularLocation>
        <location evidence="5 6">Cytoplasm</location>
    </subcellularLocation>
</comment>
<comment type="function">
    <text evidence="5">Bidirectionally degrades single-stranded DNA into large acid-insoluble oligonucleotides, which are then degraded further into small acid-soluble oligonucleotides.</text>
</comment>
<keyword evidence="2 5" id="KW-0540">Nuclease</keyword>
<evidence type="ECO:0000256" key="2">
    <source>
        <dbReference type="ARBA" id="ARBA00022722"/>
    </source>
</evidence>
<dbReference type="PANTHER" id="PTHR30008">
    <property type="entry name" value="EXODEOXYRIBONUCLEASE 7 LARGE SUBUNIT"/>
    <property type="match status" value="1"/>
</dbReference>
<dbReference type="EMBL" id="JAOWKX010000006">
    <property type="protein sequence ID" value="MCV2885539.1"/>
    <property type="molecule type" value="Genomic_DNA"/>
</dbReference>
<dbReference type="EC" id="3.1.11.6" evidence="5"/>
<feature type="domain" description="Exonuclease VII large subunit C-terminal" evidence="7">
    <location>
        <begin position="128"/>
        <end position="441"/>
    </location>
</feature>
<sequence length="452" mass="50423">MYTSSTPTRNIFTVSKLNKLARTILESEIGQIWLTGEISNFVAAASGHWYFTLKDSKAQVKGAMFRNANTRVQTRPKEGDKVLVRANISLYEPRGDYQMIVEHIEPEGTGLLKQQFEALKLALSAEGLFSQHLKKLLPAHPTKIGVITSPSGAALHDMLTVLNRRNPAIEIIVYPTLVQGESAPDAIAQAIQQADQRNETDILIVGRGGGSMEDLWAFNDERVARAIFSATLPIISAVGHETDVTIADFVADIRAPTPSAAAELVSSDRSETLYRIQKQYNRLNQAIFNQLARVKHTHKLAGQRLQHVHPRTRLMQQAQRLDNISLSLKSALDSCISKERRRLNTIEHRLLNRSPDRQVAKHIERLSTANERIKHAMLSQLNRADQQLNGISQLMHSVSPLATMARGYNIAFKDDEIVNTVTQVKEGDKLTHKFKDGEITSEVRSISPTPSK</sequence>
<dbReference type="InterPro" id="IPR003753">
    <property type="entry name" value="Exonuc_VII_L"/>
</dbReference>
<evidence type="ECO:0000313" key="9">
    <source>
        <dbReference type="EMBL" id="MCV2885539.1"/>
    </source>
</evidence>
<reference evidence="9 10" key="1">
    <citation type="submission" date="2022-10" db="EMBL/GenBank/DDBJ databases">
        <title>Aestuariibacter sp. AA17 isolated from Montipora capitata coral fragment.</title>
        <authorList>
            <person name="Emsley S.A."/>
            <person name="Pfannmuller K.M."/>
            <person name="Loughran R.M."/>
            <person name="Shlafstein M."/>
            <person name="Papke E."/>
            <person name="Saw J.H."/>
            <person name="Ushijima B."/>
            <person name="Videau P."/>
        </authorList>
    </citation>
    <scope>NUCLEOTIDE SEQUENCE [LARGE SCALE GENOMIC DNA]</scope>
    <source>
        <strain evidence="9 10">AA17</strain>
    </source>
</reference>
<organism evidence="9 10">
    <name type="scientific">Fluctibacter corallii</name>
    <dbReference type="NCBI Taxonomy" id="2984329"/>
    <lineage>
        <taxon>Bacteria</taxon>
        <taxon>Pseudomonadati</taxon>
        <taxon>Pseudomonadota</taxon>
        <taxon>Gammaproteobacteria</taxon>
        <taxon>Alteromonadales</taxon>
        <taxon>Alteromonadaceae</taxon>
        <taxon>Fluctibacter</taxon>
    </lineage>
</organism>
<evidence type="ECO:0000259" key="7">
    <source>
        <dbReference type="Pfam" id="PF02601"/>
    </source>
</evidence>
<dbReference type="NCBIfam" id="TIGR00237">
    <property type="entry name" value="xseA"/>
    <property type="match status" value="1"/>
</dbReference>
<dbReference type="GO" id="GO:0008855">
    <property type="term" value="F:exodeoxyribonuclease VII activity"/>
    <property type="evidence" value="ECO:0007669"/>
    <property type="project" value="UniProtKB-EC"/>
</dbReference>
<gene>
    <name evidence="5 9" type="primary">xseA</name>
    <name evidence="9" type="ORF">OE749_12615</name>
</gene>
<evidence type="ECO:0000256" key="1">
    <source>
        <dbReference type="ARBA" id="ARBA00022490"/>
    </source>
</evidence>
<dbReference type="Pfam" id="PF02601">
    <property type="entry name" value="Exonuc_VII_L"/>
    <property type="match status" value="1"/>
</dbReference>
<evidence type="ECO:0000256" key="4">
    <source>
        <dbReference type="ARBA" id="ARBA00022839"/>
    </source>
</evidence>
<accession>A0ABT3AA31</accession>
<comment type="subunit">
    <text evidence="5">Heterooligomer composed of large and small subunits.</text>
</comment>
<comment type="similarity">
    <text evidence="5 6">Belongs to the XseA family.</text>
</comment>